<dbReference type="Proteomes" id="UP000750334">
    <property type="component" value="Unassembled WGS sequence"/>
</dbReference>
<name>A0A9P6WCI9_MAUEX</name>
<evidence type="ECO:0000256" key="5">
    <source>
        <dbReference type="ARBA" id="ARBA00022801"/>
    </source>
</evidence>
<dbReference type="GO" id="GO:0004185">
    <property type="term" value="F:serine-type carboxypeptidase activity"/>
    <property type="evidence" value="ECO:0007669"/>
    <property type="project" value="UniProtKB-UniRule"/>
</dbReference>
<dbReference type="InterPro" id="IPR033124">
    <property type="entry name" value="Ser_caboxypep_his_AS"/>
</dbReference>
<reference evidence="8 9" key="1">
    <citation type="submission" date="2020-11" db="EMBL/GenBank/DDBJ databases">
        <title>Kefir isolates.</title>
        <authorList>
            <person name="Marcisauskas S."/>
            <person name="Kim Y."/>
            <person name="Blasche S."/>
        </authorList>
    </citation>
    <scope>NUCLEOTIDE SEQUENCE [LARGE SCALE GENOMIC DNA]</scope>
    <source>
        <strain evidence="8 9">OG2</strain>
    </source>
</reference>
<dbReference type="Gene3D" id="3.40.50.1820">
    <property type="entry name" value="alpha/beta hydrolase"/>
    <property type="match status" value="1"/>
</dbReference>
<keyword evidence="6" id="KW-0325">Glycoprotein</keyword>
<keyword evidence="9" id="KW-1185">Reference proteome</keyword>
<keyword evidence="3 7" id="KW-0645">Protease</keyword>
<dbReference type="SUPFAM" id="SSF53474">
    <property type="entry name" value="alpha/beta-Hydrolases"/>
    <property type="match status" value="1"/>
</dbReference>
<dbReference type="PRINTS" id="PR00724">
    <property type="entry name" value="CRBOXYPTASEC"/>
</dbReference>
<sequence length="499" mass="56316">MKFNKVLAAAVTLGSFPQTDAFSVFEDVLGFPNLDYSQTPKNIIQNLRDKSKSYLGSNEVQVLSYDEDPSYSMRVREVDPSKLGIDTVKQWSGYLDYKDSKHFFYWFFESRNDPKNDPIILWLNGGPGCSSFTGLLFELGPSSIGPNLKPIHNPYSWNNNASVIFLEQPLGVGFSYGDEKVTTSKLAAQDAYVFLELFFKRFPHLRNNDFHIAGESYAGHYIPQIAHEIVVENPQRSFNLTSVLIGNGITDSLVQSDYYQPMACGKGGYKAVLSEQQCDKMTRDAKRCKLLNQACYFSQRSIPCFLALTVCNEALLSPYETTGLNVYDIRGPCENQDGLCYDGLVNVEDYMNQRFVQDALGSDVHNYTGCSNEVFAGFILTGDEAKPFQQFITELLDLDIPVLIYAGDKDYICNWLGNHAWTDNLEWKDHDAYEITPMSEWILSNTLRSAGQVKNFGPLTFARIYDAGHMVPYDQPEASLEMVNQWISNLHLSAEAINN</sequence>
<proteinExistence type="inferred from homology"/>
<dbReference type="Pfam" id="PF00450">
    <property type="entry name" value="Peptidase_S10"/>
    <property type="match status" value="1"/>
</dbReference>
<dbReference type="Gene3D" id="1.10.287.410">
    <property type="match status" value="1"/>
</dbReference>
<organism evidence="8 9">
    <name type="scientific">Maudiozyma exigua</name>
    <name type="common">Yeast</name>
    <name type="synonym">Kazachstania exigua</name>
    <dbReference type="NCBI Taxonomy" id="34358"/>
    <lineage>
        <taxon>Eukaryota</taxon>
        <taxon>Fungi</taxon>
        <taxon>Dikarya</taxon>
        <taxon>Ascomycota</taxon>
        <taxon>Saccharomycotina</taxon>
        <taxon>Saccharomycetes</taxon>
        <taxon>Saccharomycetales</taxon>
        <taxon>Saccharomycetaceae</taxon>
        <taxon>Maudiozyma</taxon>
    </lineage>
</organism>
<dbReference type="EMBL" id="PUHR01000028">
    <property type="protein sequence ID" value="KAG0670070.1"/>
    <property type="molecule type" value="Genomic_DNA"/>
</dbReference>
<gene>
    <name evidence="8" type="ORF">C6P45_002865</name>
</gene>
<evidence type="ECO:0000256" key="6">
    <source>
        <dbReference type="ARBA" id="ARBA00023180"/>
    </source>
</evidence>
<dbReference type="GO" id="GO:0000324">
    <property type="term" value="C:fungal-type vacuole"/>
    <property type="evidence" value="ECO:0007669"/>
    <property type="project" value="TreeGrafter"/>
</dbReference>
<evidence type="ECO:0000256" key="4">
    <source>
        <dbReference type="ARBA" id="ARBA00022729"/>
    </source>
</evidence>
<evidence type="ECO:0000256" key="7">
    <source>
        <dbReference type="RuleBase" id="RU361156"/>
    </source>
</evidence>
<keyword evidence="2 7" id="KW-0121">Carboxypeptidase</keyword>
<dbReference type="InterPro" id="IPR018202">
    <property type="entry name" value="Ser_caboxypep_ser_AS"/>
</dbReference>
<dbReference type="PANTHER" id="PTHR11802">
    <property type="entry name" value="SERINE PROTEASE FAMILY S10 SERINE CARBOXYPEPTIDASE"/>
    <property type="match status" value="1"/>
</dbReference>
<evidence type="ECO:0000256" key="1">
    <source>
        <dbReference type="ARBA" id="ARBA00009431"/>
    </source>
</evidence>
<keyword evidence="4" id="KW-0732">Signal</keyword>
<dbReference type="GO" id="GO:0006508">
    <property type="term" value="P:proteolysis"/>
    <property type="evidence" value="ECO:0007669"/>
    <property type="project" value="UniProtKB-KW"/>
</dbReference>
<evidence type="ECO:0000313" key="9">
    <source>
        <dbReference type="Proteomes" id="UP000750334"/>
    </source>
</evidence>
<accession>A0A9P6WCI9</accession>
<keyword evidence="5 7" id="KW-0378">Hydrolase</keyword>
<dbReference type="InterPro" id="IPR029058">
    <property type="entry name" value="AB_hydrolase_fold"/>
</dbReference>
<protein>
    <recommendedName>
        <fullName evidence="7">Carboxypeptidase</fullName>
        <ecNumber evidence="7">3.4.16.-</ecNumber>
    </recommendedName>
</protein>
<comment type="caution">
    <text evidence="8">The sequence shown here is derived from an EMBL/GenBank/DDBJ whole genome shotgun (WGS) entry which is preliminary data.</text>
</comment>
<dbReference type="PROSITE" id="PS00131">
    <property type="entry name" value="CARBOXYPEPT_SER_SER"/>
    <property type="match status" value="1"/>
</dbReference>
<dbReference type="AlphaFoldDB" id="A0A9P6WCI9"/>
<evidence type="ECO:0000256" key="2">
    <source>
        <dbReference type="ARBA" id="ARBA00022645"/>
    </source>
</evidence>
<comment type="similarity">
    <text evidence="1 7">Belongs to the peptidase S10 family.</text>
</comment>
<evidence type="ECO:0000313" key="8">
    <source>
        <dbReference type="EMBL" id="KAG0670070.1"/>
    </source>
</evidence>
<dbReference type="InterPro" id="IPR001563">
    <property type="entry name" value="Peptidase_S10"/>
</dbReference>
<dbReference type="PANTHER" id="PTHR11802:SF51">
    <property type="entry name" value="VACUOLAR SERINE-TYPE CARBOXYPEPTIDASE ATG42"/>
    <property type="match status" value="1"/>
</dbReference>
<evidence type="ECO:0000256" key="3">
    <source>
        <dbReference type="ARBA" id="ARBA00022670"/>
    </source>
</evidence>
<dbReference type="EC" id="3.4.16.-" evidence="7"/>
<dbReference type="OrthoDB" id="443318at2759"/>
<dbReference type="PROSITE" id="PS00560">
    <property type="entry name" value="CARBOXYPEPT_SER_HIS"/>
    <property type="match status" value="1"/>
</dbReference>